<dbReference type="PANTHER" id="PTHR46177:SF1">
    <property type="entry name" value="INTEGRASE CATALYTIC DOMAIN-CONTAINING PROTEIN"/>
    <property type="match status" value="1"/>
</dbReference>
<feature type="domain" description="Integrase core" evidence="1">
    <location>
        <begin position="152"/>
        <end position="272"/>
    </location>
</feature>
<gene>
    <name evidence="2" type="ORF">DFH08DRAFT_912750</name>
</gene>
<dbReference type="InterPro" id="IPR058913">
    <property type="entry name" value="Integrase_dom_put"/>
</dbReference>
<proteinExistence type="predicted"/>
<evidence type="ECO:0000259" key="1">
    <source>
        <dbReference type="Pfam" id="PF24764"/>
    </source>
</evidence>
<protein>
    <recommendedName>
        <fullName evidence="1">Integrase core domain-containing protein</fullName>
    </recommendedName>
</protein>
<sequence length="427" mass="48124">MGDFNRNPSGKNQFPHNAEQEEKIAAALHEYHRNNVTNYKTISGLLAADHNICISSKTVQRRLEGLGLYAAKKTMTRLSFSDAEQLVVTEMDRDLAKRAGVRTIKAKVARNSGEIHPRAVVSQIMHTHDPAAFAGREPTAKKIFRVAKHPLGPNEKWACDGHDKLYKIGFPLYAFVDDATGLYLAQWICPSNRLAHIVAYMFLDLVERTGGMPYQVTTDCGSETTELFAVVNTLRNLFHPTFDPTGEVPPHVYLRSVHNISVERSWLRLRLDFGDNAVLAFDEGVIQGWYKSHDPDHFELCQFLWSRVLQASLNESVAFRNVVRMRKQPGKPGPSGMSRHEAYSMPERWGGQDCLLPIPKDVARQMKQDLGGAGLLEFTKPEFAVRAQVVLDSLEPVALTLENGWKLFRVMLPLVFSERDDFAVIQL</sequence>
<dbReference type="Pfam" id="PF24764">
    <property type="entry name" value="rva_4"/>
    <property type="match status" value="1"/>
</dbReference>
<keyword evidence="3" id="KW-1185">Reference proteome</keyword>
<accession>A0AAD7ABY3</accession>
<evidence type="ECO:0000313" key="3">
    <source>
        <dbReference type="Proteomes" id="UP001218218"/>
    </source>
</evidence>
<name>A0AAD7ABY3_9AGAR</name>
<dbReference type="PANTHER" id="PTHR46177">
    <property type="entry name" value="INTEGRASE CATALYTIC DOMAIN-CONTAINING PROTEIN"/>
    <property type="match status" value="1"/>
</dbReference>
<evidence type="ECO:0000313" key="2">
    <source>
        <dbReference type="EMBL" id="KAJ7354172.1"/>
    </source>
</evidence>
<dbReference type="AlphaFoldDB" id="A0AAD7ABY3"/>
<dbReference type="Proteomes" id="UP001218218">
    <property type="component" value="Unassembled WGS sequence"/>
</dbReference>
<organism evidence="2 3">
    <name type="scientific">Mycena albidolilacea</name>
    <dbReference type="NCBI Taxonomy" id="1033008"/>
    <lineage>
        <taxon>Eukaryota</taxon>
        <taxon>Fungi</taxon>
        <taxon>Dikarya</taxon>
        <taxon>Basidiomycota</taxon>
        <taxon>Agaricomycotina</taxon>
        <taxon>Agaricomycetes</taxon>
        <taxon>Agaricomycetidae</taxon>
        <taxon>Agaricales</taxon>
        <taxon>Marasmiineae</taxon>
        <taxon>Mycenaceae</taxon>
        <taxon>Mycena</taxon>
    </lineage>
</organism>
<reference evidence="2" key="1">
    <citation type="submission" date="2023-03" db="EMBL/GenBank/DDBJ databases">
        <title>Massive genome expansion in bonnet fungi (Mycena s.s.) driven by repeated elements and novel gene families across ecological guilds.</title>
        <authorList>
            <consortium name="Lawrence Berkeley National Laboratory"/>
            <person name="Harder C.B."/>
            <person name="Miyauchi S."/>
            <person name="Viragh M."/>
            <person name="Kuo A."/>
            <person name="Thoen E."/>
            <person name="Andreopoulos B."/>
            <person name="Lu D."/>
            <person name="Skrede I."/>
            <person name="Drula E."/>
            <person name="Henrissat B."/>
            <person name="Morin E."/>
            <person name="Kohler A."/>
            <person name="Barry K."/>
            <person name="LaButti K."/>
            <person name="Morin E."/>
            <person name="Salamov A."/>
            <person name="Lipzen A."/>
            <person name="Mereny Z."/>
            <person name="Hegedus B."/>
            <person name="Baldrian P."/>
            <person name="Stursova M."/>
            <person name="Weitz H."/>
            <person name="Taylor A."/>
            <person name="Grigoriev I.V."/>
            <person name="Nagy L.G."/>
            <person name="Martin F."/>
            <person name="Kauserud H."/>
        </authorList>
    </citation>
    <scope>NUCLEOTIDE SEQUENCE</scope>
    <source>
        <strain evidence="2">CBHHK002</strain>
    </source>
</reference>
<comment type="caution">
    <text evidence="2">The sequence shown here is derived from an EMBL/GenBank/DDBJ whole genome shotgun (WGS) entry which is preliminary data.</text>
</comment>
<dbReference type="EMBL" id="JARIHO010000010">
    <property type="protein sequence ID" value="KAJ7354172.1"/>
    <property type="molecule type" value="Genomic_DNA"/>
</dbReference>